<name>A0A7I9Y1T2_9MYCO</name>
<dbReference type="Pfam" id="PF00668">
    <property type="entry name" value="Condensation"/>
    <property type="match status" value="1"/>
</dbReference>
<gene>
    <name evidence="2" type="primary">papA1</name>
    <name evidence="2" type="ORF">MBOT_33940</name>
</gene>
<dbReference type="SUPFAM" id="SSF52777">
    <property type="entry name" value="CoA-dependent acyltransferases"/>
    <property type="match status" value="2"/>
</dbReference>
<sequence>MFIGAGAVKVGTLYDWVPGPGSVVTWHPSAASLAKAREAPTSPVPASYMQAQHLRGFCEFAAQGLDYSRLVMGSWDIPGRCDIRAMTYVINSHLRRHDTYRSWFDYHDMDHIVRHTLASPADIEFVPTQHGEMTPAEWQHYLLSIPDPLHWECFSFGVIQRPDHFTFCVIVDHLHTDPMLMALLYMELYVTYNALVAGAAPVALPPAGSYDEYCVRQRQYTSTLSLDSPPVRKWIEFAENNGGTLPDFPLPLGDPTIPCGGDIVTEQLMDKQQTARFESACVEAGARFSGGLFACVALAQYRLTGAETYYGLTPFDKRSTPAEFLTAGWFTGVIPFTIPVDPTSFGETARAAQASFDSNTELANVPFDRVLELAPWLRRPGPNFTMLNYMDAGLPPLSAVVASHLDGANAGAYCDARNPAHLYMSVGRLFDEVSMTVFFPNNPVARESVIRYMEAVKSMCVRVAEGSDATAPLHNGAPALVRLDPQR</sequence>
<dbReference type="Proteomes" id="UP000465361">
    <property type="component" value="Unassembled WGS sequence"/>
</dbReference>
<dbReference type="InterPro" id="IPR001242">
    <property type="entry name" value="Condensation_dom"/>
</dbReference>
<evidence type="ECO:0000313" key="3">
    <source>
        <dbReference type="Proteomes" id="UP000465361"/>
    </source>
</evidence>
<dbReference type="EMBL" id="BLKW01000004">
    <property type="protein sequence ID" value="GFG76029.1"/>
    <property type="molecule type" value="Genomic_DNA"/>
</dbReference>
<dbReference type="RefSeq" id="WP_281352771.1">
    <property type="nucleotide sequence ID" value="NZ_BLKW01000004.1"/>
</dbReference>
<dbReference type="InterPro" id="IPR023213">
    <property type="entry name" value="CAT-like_dom_sf"/>
</dbReference>
<accession>A0A7I9Y1T2</accession>
<reference evidence="2 3" key="1">
    <citation type="journal article" date="2019" name="Emerg. Microbes Infect.">
        <title>Comprehensive subspecies identification of 175 nontuberculous mycobacteria species based on 7547 genomic profiles.</title>
        <authorList>
            <person name="Matsumoto Y."/>
            <person name="Kinjo T."/>
            <person name="Motooka D."/>
            <person name="Nabeya D."/>
            <person name="Jung N."/>
            <person name="Uechi K."/>
            <person name="Horii T."/>
            <person name="Iida T."/>
            <person name="Fujita J."/>
            <person name="Nakamura S."/>
        </authorList>
    </citation>
    <scope>NUCLEOTIDE SEQUENCE [LARGE SCALE GENOMIC DNA]</scope>
    <source>
        <strain evidence="2 3">JCM 17322</strain>
    </source>
</reference>
<keyword evidence="2" id="KW-0808">Transferase</keyword>
<dbReference type="GO" id="GO:0008610">
    <property type="term" value="P:lipid biosynthetic process"/>
    <property type="evidence" value="ECO:0007669"/>
    <property type="project" value="UniProtKB-ARBA"/>
</dbReference>
<dbReference type="Gene3D" id="3.30.559.10">
    <property type="entry name" value="Chloramphenicol acetyltransferase-like domain"/>
    <property type="match status" value="1"/>
</dbReference>
<comment type="caution">
    <text evidence="2">The sequence shown here is derived from an EMBL/GenBank/DDBJ whole genome shotgun (WGS) entry which is preliminary data.</text>
</comment>
<evidence type="ECO:0000259" key="1">
    <source>
        <dbReference type="Pfam" id="PF00668"/>
    </source>
</evidence>
<feature type="domain" description="Condensation" evidence="1">
    <location>
        <begin position="77"/>
        <end position="372"/>
    </location>
</feature>
<evidence type="ECO:0000313" key="2">
    <source>
        <dbReference type="EMBL" id="GFG76029.1"/>
    </source>
</evidence>
<keyword evidence="3" id="KW-1185">Reference proteome</keyword>
<keyword evidence="2" id="KW-0012">Acyltransferase</keyword>
<dbReference type="AlphaFoldDB" id="A0A7I9Y1T2"/>
<dbReference type="GO" id="GO:0016746">
    <property type="term" value="F:acyltransferase activity"/>
    <property type="evidence" value="ECO:0007669"/>
    <property type="project" value="UniProtKB-KW"/>
</dbReference>
<organism evidence="2 3">
    <name type="scientific">Mycobacterium botniense</name>
    <dbReference type="NCBI Taxonomy" id="84962"/>
    <lineage>
        <taxon>Bacteria</taxon>
        <taxon>Bacillati</taxon>
        <taxon>Actinomycetota</taxon>
        <taxon>Actinomycetes</taxon>
        <taxon>Mycobacteriales</taxon>
        <taxon>Mycobacteriaceae</taxon>
        <taxon>Mycobacterium</taxon>
    </lineage>
</organism>
<protein>
    <submittedName>
        <fullName evidence="2">Acyltransferase papA1</fullName>
    </submittedName>
</protein>
<dbReference type="Gene3D" id="3.30.559.30">
    <property type="entry name" value="Nonribosomal peptide synthetase, condensation domain"/>
    <property type="match status" value="1"/>
</dbReference>
<proteinExistence type="predicted"/>